<protein>
    <submittedName>
        <fullName evidence="1">Uncharacterized protein</fullName>
    </submittedName>
</protein>
<evidence type="ECO:0000313" key="2">
    <source>
        <dbReference type="Proteomes" id="UP000499080"/>
    </source>
</evidence>
<dbReference type="Proteomes" id="UP000499080">
    <property type="component" value="Unassembled WGS sequence"/>
</dbReference>
<accession>A0A4Y2JR41</accession>
<organism evidence="1 2">
    <name type="scientific">Araneus ventricosus</name>
    <name type="common">Orbweaver spider</name>
    <name type="synonym">Epeira ventricosa</name>
    <dbReference type="NCBI Taxonomy" id="182803"/>
    <lineage>
        <taxon>Eukaryota</taxon>
        <taxon>Metazoa</taxon>
        <taxon>Ecdysozoa</taxon>
        <taxon>Arthropoda</taxon>
        <taxon>Chelicerata</taxon>
        <taxon>Arachnida</taxon>
        <taxon>Araneae</taxon>
        <taxon>Araneomorphae</taxon>
        <taxon>Entelegynae</taxon>
        <taxon>Araneoidea</taxon>
        <taxon>Araneidae</taxon>
        <taxon>Araneus</taxon>
    </lineage>
</organism>
<evidence type="ECO:0000313" key="1">
    <source>
        <dbReference type="EMBL" id="GBM92871.1"/>
    </source>
</evidence>
<name>A0A4Y2JR41_ARAVE</name>
<sequence>MSLSKARHKNVSVNSFHPNNDVPRVCLWSWRWKESNFRSAPGYANVAAVSNCQRLKTRCSLELVLAQDMGEGYRTMFMMAGREFYEG</sequence>
<dbReference type="EMBL" id="BGPR01003827">
    <property type="protein sequence ID" value="GBM92871.1"/>
    <property type="molecule type" value="Genomic_DNA"/>
</dbReference>
<dbReference type="AlphaFoldDB" id="A0A4Y2JR41"/>
<proteinExistence type="predicted"/>
<keyword evidence="2" id="KW-1185">Reference proteome</keyword>
<gene>
    <name evidence="1" type="ORF">AVEN_217324_1</name>
</gene>
<comment type="caution">
    <text evidence="1">The sequence shown here is derived from an EMBL/GenBank/DDBJ whole genome shotgun (WGS) entry which is preliminary data.</text>
</comment>
<reference evidence="1 2" key="1">
    <citation type="journal article" date="2019" name="Sci. Rep.">
        <title>Orb-weaving spider Araneus ventricosus genome elucidates the spidroin gene catalogue.</title>
        <authorList>
            <person name="Kono N."/>
            <person name="Nakamura H."/>
            <person name="Ohtoshi R."/>
            <person name="Moran D.A.P."/>
            <person name="Shinohara A."/>
            <person name="Yoshida Y."/>
            <person name="Fujiwara M."/>
            <person name="Mori M."/>
            <person name="Tomita M."/>
            <person name="Arakawa K."/>
        </authorList>
    </citation>
    <scope>NUCLEOTIDE SEQUENCE [LARGE SCALE GENOMIC DNA]</scope>
</reference>